<dbReference type="Proteomes" id="UP000245462">
    <property type="component" value="Unassembled WGS sequence"/>
</dbReference>
<keyword evidence="2" id="KW-1185">Reference proteome</keyword>
<dbReference type="AlphaFoldDB" id="A0A2U1F930"/>
<evidence type="ECO:0000313" key="1">
    <source>
        <dbReference type="EMBL" id="PVZ08674.1"/>
    </source>
</evidence>
<comment type="caution">
    <text evidence="1">The sequence shown here is derived from an EMBL/GenBank/DDBJ whole genome shotgun (WGS) entry which is preliminary data.</text>
</comment>
<organism evidence="1 2">
    <name type="scientific">Porphyromonas loveana</name>
    <dbReference type="NCBI Taxonomy" id="1884669"/>
    <lineage>
        <taxon>Bacteria</taxon>
        <taxon>Pseudomonadati</taxon>
        <taxon>Bacteroidota</taxon>
        <taxon>Bacteroidia</taxon>
        <taxon>Bacteroidales</taxon>
        <taxon>Porphyromonadaceae</taxon>
        <taxon>Porphyromonas</taxon>
    </lineage>
</organism>
<sequence length="36" mass="4282">MLICEQTEVEKDDLLSRKITFLSLVDDLYNSYILFL</sequence>
<reference evidence="1 2" key="1">
    <citation type="submission" date="2018-04" db="EMBL/GenBank/DDBJ databases">
        <title>Genomic Encyclopedia of Type Strains, Phase IV (KMG-IV): sequencing the most valuable type-strain genomes for metagenomic binning, comparative biology and taxonomic classification.</title>
        <authorList>
            <person name="Goeker M."/>
        </authorList>
    </citation>
    <scope>NUCLEOTIDE SEQUENCE [LARGE SCALE GENOMIC DNA]</scope>
    <source>
        <strain evidence="1 2">DSM 28520</strain>
    </source>
</reference>
<accession>A0A2U1F930</accession>
<evidence type="ECO:0000313" key="2">
    <source>
        <dbReference type="Proteomes" id="UP000245462"/>
    </source>
</evidence>
<proteinExistence type="predicted"/>
<gene>
    <name evidence="1" type="ORF">C7382_11215</name>
</gene>
<protein>
    <submittedName>
        <fullName evidence="1">Uncharacterized protein</fullName>
    </submittedName>
</protein>
<dbReference type="EMBL" id="QEKY01000012">
    <property type="protein sequence ID" value="PVZ08674.1"/>
    <property type="molecule type" value="Genomic_DNA"/>
</dbReference>
<name>A0A2U1F930_9PORP</name>